<accession>A0A0F9S0M0</accession>
<name>A0A0F9S0M0_9ZZZZ</name>
<protein>
    <submittedName>
        <fullName evidence="1">Uncharacterized protein</fullName>
    </submittedName>
</protein>
<dbReference type="EMBL" id="LAZR01000873">
    <property type="protein sequence ID" value="KKN55762.1"/>
    <property type="molecule type" value="Genomic_DNA"/>
</dbReference>
<sequence>MKKGNIVFVKPHGKYEDVMCGIKKPRLLGGEFYRFVHNTNADTAFVTRVKTSTPYYDGKDRILVPKKELEVQHS</sequence>
<proteinExistence type="predicted"/>
<reference evidence="1" key="1">
    <citation type="journal article" date="2015" name="Nature">
        <title>Complex archaea that bridge the gap between prokaryotes and eukaryotes.</title>
        <authorList>
            <person name="Spang A."/>
            <person name="Saw J.H."/>
            <person name="Jorgensen S.L."/>
            <person name="Zaremba-Niedzwiedzka K."/>
            <person name="Martijn J."/>
            <person name="Lind A.E."/>
            <person name="van Eijk R."/>
            <person name="Schleper C."/>
            <person name="Guy L."/>
            <person name="Ettema T.J."/>
        </authorList>
    </citation>
    <scope>NUCLEOTIDE SEQUENCE</scope>
</reference>
<dbReference type="AlphaFoldDB" id="A0A0F9S0M0"/>
<organism evidence="1">
    <name type="scientific">marine sediment metagenome</name>
    <dbReference type="NCBI Taxonomy" id="412755"/>
    <lineage>
        <taxon>unclassified sequences</taxon>
        <taxon>metagenomes</taxon>
        <taxon>ecological metagenomes</taxon>
    </lineage>
</organism>
<comment type="caution">
    <text evidence="1">The sequence shown here is derived from an EMBL/GenBank/DDBJ whole genome shotgun (WGS) entry which is preliminary data.</text>
</comment>
<gene>
    <name evidence="1" type="ORF">LCGC14_0579110</name>
</gene>
<evidence type="ECO:0000313" key="1">
    <source>
        <dbReference type="EMBL" id="KKN55762.1"/>
    </source>
</evidence>